<dbReference type="Proteomes" id="UP001314170">
    <property type="component" value="Unassembled WGS sequence"/>
</dbReference>
<dbReference type="AlphaFoldDB" id="A0AAV1RHT6"/>
<proteinExistence type="predicted"/>
<name>A0AAV1RHT6_9ROSI</name>
<gene>
    <name evidence="1" type="ORF">DCAF_LOCUS10449</name>
</gene>
<reference evidence="1 2" key="1">
    <citation type="submission" date="2024-01" db="EMBL/GenBank/DDBJ databases">
        <authorList>
            <person name="Waweru B."/>
        </authorList>
    </citation>
    <scope>NUCLEOTIDE SEQUENCE [LARGE SCALE GENOMIC DNA]</scope>
</reference>
<protein>
    <submittedName>
        <fullName evidence="1">Uncharacterized protein</fullName>
    </submittedName>
</protein>
<accession>A0AAV1RHT6</accession>
<feature type="non-terminal residue" evidence="1">
    <location>
        <position position="1"/>
    </location>
</feature>
<keyword evidence="2" id="KW-1185">Reference proteome</keyword>
<evidence type="ECO:0000313" key="1">
    <source>
        <dbReference type="EMBL" id="CAK7335455.1"/>
    </source>
</evidence>
<comment type="caution">
    <text evidence="1">The sequence shown here is derived from an EMBL/GenBank/DDBJ whole genome shotgun (WGS) entry which is preliminary data.</text>
</comment>
<organism evidence="1 2">
    <name type="scientific">Dovyalis caffra</name>
    <dbReference type="NCBI Taxonomy" id="77055"/>
    <lineage>
        <taxon>Eukaryota</taxon>
        <taxon>Viridiplantae</taxon>
        <taxon>Streptophyta</taxon>
        <taxon>Embryophyta</taxon>
        <taxon>Tracheophyta</taxon>
        <taxon>Spermatophyta</taxon>
        <taxon>Magnoliopsida</taxon>
        <taxon>eudicotyledons</taxon>
        <taxon>Gunneridae</taxon>
        <taxon>Pentapetalae</taxon>
        <taxon>rosids</taxon>
        <taxon>fabids</taxon>
        <taxon>Malpighiales</taxon>
        <taxon>Salicaceae</taxon>
        <taxon>Flacourtieae</taxon>
        <taxon>Dovyalis</taxon>
    </lineage>
</organism>
<dbReference type="EMBL" id="CAWUPB010000994">
    <property type="protein sequence ID" value="CAK7335455.1"/>
    <property type="molecule type" value="Genomic_DNA"/>
</dbReference>
<evidence type="ECO:0000313" key="2">
    <source>
        <dbReference type="Proteomes" id="UP001314170"/>
    </source>
</evidence>
<sequence>VNKTSRIDSAPTCIEKINEIYTKKNERQHPPAPFFLPSPAIETCRVMNYRILSSTSQRVGNGTETLRIVKTLQTRAFFQISMGFQW</sequence>